<evidence type="ECO:0000313" key="3">
    <source>
        <dbReference type="EMBL" id="CAL1689107.1"/>
    </source>
</evidence>
<protein>
    <recommendedName>
        <fullName evidence="2">INO80 complex subunit B-like conserved region domain-containing protein</fullName>
    </recommendedName>
</protein>
<feature type="compositionally biased region" description="Basic residues" evidence="1">
    <location>
        <begin position="23"/>
        <end position="39"/>
    </location>
</feature>
<accession>A0AAV2P9T8</accession>
<feature type="compositionally biased region" description="Basic and acidic residues" evidence="1">
    <location>
        <begin position="198"/>
        <end position="220"/>
    </location>
</feature>
<sequence length="309" mass="35283">MGKPKDISTEEEMNLDTSDVLPQKRHKKHKHKKHKKKKLMHDNDVFVDITADTDRKKSFRIKMKKEDERSLDKREKILKTCGMSAAVMNTTSSPKATTKKKIPKSNKGKDSGTSSEEERWLDAIESGKLEEVDDELKKIKPKDPKLMTARQRAMFERKTDTEPNSAVELMSLPTGYKEKVMTAEAIQKAALKSLKRKQLADEKREKDKKKTMERLLKKQESKASKVISKGRLSKRQVPLVTYRLTIEGSSISLPPGEDFPLCCTKEKIPPKQILCGVNQCRNPKRYSCSKTGVPLCSLQCYKTNLFLNT</sequence>
<feature type="region of interest" description="Disordered" evidence="1">
    <location>
        <begin position="82"/>
        <end position="121"/>
    </location>
</feature>
<dbReference type="PANTHER" id="PTHR21561:SF12">
    <property type="entry name" value="INO80 COMPLEX SUBUNIT B"/>
    <property type="match status" value="1"/>
</dbReference>
<gene>
    <name evidence="3" type="ORF">LPLAT_LOCUS14101</name>
</gene>
<feature type="compositionally biased region" description="Basic residues" evidence="1">
    <location>
        <begin position="97"/>
        <end position="106"/>
    </location>
</feature>
<dbReference type="GO" id="GO:0006338">
    <property type="term" value="P:chromatin remodeling"/>
    <property type="evidence" value="ECO:0007669"/>
    <property type="project" value="InterPro"/>
</dbReference>
<dbReference type="PANTHER" id="PTHR21561">
    <property type="entry name" value="INO80 COMPLEX SUBUNIT B"/>
    <property type="match status" value="1"/>
</dbReference>
<dbReference type="InterPro" id="IPR029523">
    <property type="entry name" value="INO80B/Ies2"/>
</dbReference>
<reference evidence="3" key="1">
    <citation type="submission" date="2024-04" db="EMBL/GenBank/DDBJ databases">
        <authorList>
            <consortium name="Molecular Ecology Group"/>
        </authorList>
    </citation>
    <scope>NUCLEOTIDE SEQUENCE</scope>
</reference>
<dbReference type="Pfam" id="PF04438">
    <property type="entry name" value="zf-HIT"/>
    <property type="match status" value="1"/>
</dbReference>
<evidence type="ECO:0000256" key="1">
    <source>
        <dbReference type="SAM" id="MobiDB-lite"/>
    </source>
</evidence>
<dbReference type="CDD" id="cd23021">
    <property type="entry name" value="zf-HIT_IN80B"/>
    <property type="match status" value="1"/>
</dbReference>
<keyword evidence="4" id="KW-1185">Reference proteome</keyword>
<dbReference type="InterPro" id="IPR006880">
    <property type="entry name" value="INO80B_C"/>
</dbReference>
<dbReference type="EMBL" id="OZ034832">
    <property type="protein sequence ID" value="CAL1689107.1"/>
    <property type="molecule type" value="Genomic_DNA"/>
</dbReference>
<dbReference type="GO" id="GO:0031011">
    <property type="term" value="C:Ino80 complex"/>
    <property type="evidence" value="ECO:0007669"/>
    <property type="project" value="InterPro"/>
</dbReference>
<feature type="region of interest" description="Disordered" evidence="1">
    <location>
        <begin position="1"/>
        <end position="40"/>
    </location>
</feature>
<dbReference type="SMART" id="SM01406">
    <property type="entry name" value="PAPA-1"/>
    <property type="match status" value="1"/>
</dbReference>
<evidence type="ECO:0000259" key="2">
    <source>
        <dbReference type="SMART" id="SM01406"/>
    </source>
</evidence>
<name>A0AAV2P9T8_9HYME</name>
<evidence type="ECO:0000313" key="4">
    <source>
        <dbReference type="Proteomes" id="UP001497644"/>
    </source>
</evidence>
<feature type="domain" description="INO80 complex subunit B-like conserved region" evidence="2">
    <location>
        <begin position="184"/>
        <end position="257"/>
    </location>
</feature>
<dbReference type="InterPro" id="IPR007529">
    <property type="entry name" value="Znf_HIT"/>
</dbReference>
<proteinExistence type="predicted"/>
<dbReference type="AlphaFoldDB" id="A0AAV2P9T8"/>
<organism evidence="3 4">
    <name type="scientific">Lasius platythorax</name>
    <dbReference type="NCBI Taxonomy" id="488582"/>
    <lineage>
        <taxon>Eukaryota</taxon>
        <taxon>Metazoa</taxon>
        <taxon>Ecdysozoa</taxon>
        <taxon>Arthropoda</taxon>
        <taxon>Hexapoda</taxon>
        <taxon>Insecta</taxon>
        <taxon>Pterygota</taxon>
        <taxon>Neoptera</taxon>
        <taxon>Endopterygota</taxon>
        <taxon>Hymenoptera</taxon>
        <taxon>Apocrita</taxon>
        <taxon>Aculeata</taxon>
        <taxon>Formicoidea</taxon>
        <taxon>Formicidae</taxon>
        <taxon>Formicinae</taxon>
        <taxon>Lasius</taxon>
        <taxon>Lasius</taxon>
    </lineage>
</organism>
<dbReference type="Proteomes" id="UP001497644">
    <property type="component" value="Chromosome 9"/>
</dbReference>
<feature type="region of interest" description="Disordered" evidence="1">
    <location>
        <begin position="197"/>
        <end position="220"/>
    </location>
</feature>